<keyword evidence="6" id="KW-1185">Reference proteome</keyword>
<evidence type="ECO:0000313" key="5">
    <source>
        <dbReference type="EMBL" id="BAU83752.1"/>
    </source>
</evidence>
<keyword evidence="3" id="KW-0472">Membrane</keyword>
<dbReference type="InterPro" id="IPR029044">
    <property type="entry name" value="Nucleotide-diphossugar_trans"/>
</dbReference>
<dbReference type="PANTHER" id="PTHR48090:SF8">
    <property type="entry name" value="GLYCOSYLTRANSFERASE CSBB-RELATED"/>
    <property type="match status" value="1"/>
</dbReference>
<dbReference type="Pfam" id="PF00535">
    <property type="entry name" value="Glycos_transf_2"/>
    <property type="match status" value="1"/>
</dbReference>
<dbReference type="GO" id="GO:0005886">
    <property type="term" value="C:plasma membrane"/>
    <property type="evidence" value="ECO:0007669"/>
    <property type="project" value="TreeGrafter"/>
</dbReference>
<feature type="region of interest" description="Disordered" evidence="2">
    <location>
        <begin position="313"/>
        <end position="332"/>
    </location>
</feature>
<evidence type="ECO:0000259" key="4">
    <source>
        <dbReference type="Pfam" id="PF00535"/>
    </source>
</evidence>
<dbReference type="CDD" id="cd04187">
    <property type="entry name" value="DPM1_like_bac"/>
    <property type="match status" value="1"/>
</dbReference>
<dbReference type="EMBL" id="AP017424">
    <property type="protein sequence ID" value="BAU83752.1"/>
    <property type="molecule type" value="Genomic_DNA"/>
</dbReference>
<dbReference type="Proteomes" id="UP000217676">
    <property type="component" value="Chromosome"/>
</dbReference>
<dbReference type="GO" id="GO:0016740">
    <property type="term" value="F:transferase activity"/>
    <property type="evidence" value="ECO:0007669"/>
    <property type="project" value="UniProtKB-KW"/>
</dbReference>
<dbReference type="PANTHER" id="PTHR48090">
    <property type="entry name" value="UNDECAPRENYL-PHOSPHATE 4-DEOXY-4-FORMAMIDO-L-ARABINOSE TRANSFERASE-RELATED"/>
    <property type="match status" value="1"/>
</dbReference>
<evidence type="ECO:0000256" key="3">
    <source>
        <dbReference type="SAM" id="Phobius"/>
    </source>
</evidence>
<feature type="transmembrane region" description="Helical" evidence="3">
    <location>
        <begin position="264"/>
        <end position="289"/>
    </location>
</feature>
<proteinExistence type="inferred from homology"/>
<protein>
    <submittedName>
        <fullName evidence="5">Sugar transferase</fullName>
    </submittedName>
</protein>
<reference evidence="5 6" key="1">
    <citation type="journal article" date="2016" name="Genome Announc.">
        <title>Complete Genome Sequence of Thiostrepton-Producing Streptomyces laurentii ATCC 31255.</title>
        <authorList>
            <person name="Doi K."/>
            <person name="Fujino Y."/>
            <person name="Nagayoshi Y."/>
            <person name="Ohshima T."/>
            <person name="Ogata S."/>
        </authorList>
    </citation>
    <scope>NUCLEOTIDE SEQUENCE [LARGE SCALE GENOMIC DNA]</scope>
    <source>
        <strain evidence="5 6">ATCC 31255</strain>
    </source>
</reference>
<keyword evidence="5" id="KW-0808">Transferase</keyword>
<evidence type="ECO:0000256" key="2">
    <source>
        <dbReference type="SAM" id="MobiDB-lite"/>
    </source>
</evidence>
<sequence>MLLSIVVPCFNEEEIIGRFHDQVTQELARLGGDSACDFEIVYVDDGSRDRTLPLLEDIAAGDPRARYVSFSRNFGKEAAMLAGLRHAGGDAVVIMDADLQHPPELVHRMLELHREGYDQVIARRTRTGDRVTRTLTARLYYWAINRLVDVELVDGVGDFRLLSRRTVDSILELTEYNRFSKGLFAWVGFRTTTFAYENAVRDQGTSKWTFGKLLNYGLDGLLSFNNKPLRAAVYLGMALVAVAFAYAAWIVGVALVNGVDTPGYVTLLVTVTALAGVQMVMLGLVGEYVGRIYYEVKRRPHYLVQATNTAVPPARRGEQGAAKNRAEELARR</sequence>
<feature type="domain" description="Glycosyltransferase 2-like" evidence="4">
    <location>
        <begin position="4"/>
        <end position="168"/>
    </location>
</feature>
<keyword evidence="3" id="KW-1133">Transmembrane helix</keyword>
<feature type="transmembrane region" description="Helical" evidence="3">
    <location>
        <begin position="231"/>
        <end position="252"/>
    </location>
</feature>
<dbReference type="Gene3D" id="3.90.550.10">
    <property type="entry name" value="Spore Coat Polysaccharide Biosynthesis Protein SpsA, Chain A"/>
    <property type="match status" value="1"/>
</dbReference>
<keyword evidence="3" id="KW-0812">Transmembrane</keyword>
<dbReference type="KEGG" id="slau:SLA_2835"/>
<dbReference type="FunFam" id="3.90.550.10:FF:000125">
    <property type="entry name" value="Putative glycosyltransferase CsbB"/>
    <property type="match status" value="1"/>
</dbReference>
<dbReference type="InterPro" id="IPR050256">
    <property type="entry name" value="Glycosyltransferase_2"/>
</dbReference>
<dbReference type="InterPro" id="IPR001173">
    <property type="entry name" value="Glyco_trans_2-like"/>
</dbReference>
<organism evidence="5 6">
    <name type="scientific">Streptomyces laurentii</name>
    <dbReference type="NCBI Taxonomy" id="39478"/>
    <lineage>
        <taxon>Bacteria</taxon>
        <taxon>Bacillati</taxon>
        <taxon>Actinomycetota</taxon>
        <taxon>Actinomycetes</taxon>
        <taxon>Kitasatosporales</taxon>
        <taxon>Streptomycetaceae</taxon>
        <taxon>Streptomyces</taxon>
    </lineage>
</organism>
<comment type="similarity">
    <text evidence="1">Belongs to the glycosyltransferase 2 family.</text>
</comment>
<evidence type="ECO:0000313" key="6">
    <source>
        <dbReference type="Proteomes" id="UP000217676"/>
    </source>
</evidence>
<gene>
    <name evidence="5" type="ORF">SLA_2835</name>
</gene>
<name>A0A161JW32_STRLU</name>
<dbReference type="SUPFAM" id="SSF53448">
    <property type="entry name" value="Nucleotide-diphospho-sugar transferases"/>
    <property type="match status" value="1"/>
</dbReference>
<dbReference type="AlphaFoldDB" id="A0A161JW32"/>
<accession>A0A161JW32</accession>
<evidence type="ECO:0000256" key="1">
    <source>
        <dbReference type="ARBA" id="ARBA00006739"/>
    </source>
</evidence>